<name>A0A3Q9V0U0_9MICO</name>
<dbReference type="Gene3D" id="3.40.50.300">
    <property type="entry name" value="P-loop containing nucleotide triphosphate hydrolases"/>
    <property type="match status" value="1"/>
</dbReference>
<dbReference type="PROSITE" id="PS50893">
    <property type="entry name" value="ABC_TRANSPORTER_2"/>
    <property type="match status" value="1"/>
</dbReference>
<dbReference type="PANTHER" id="PTHR43776">
    <property type="entry name" value="TRANSPORT ATP-BINDING PROTEIN"/>
    <property type="match status" value="1"/>
</dbReference>
<dbReference type="InterPro" id="IPR017871">
    <property type="entry name" value="ABC_transporter-like_CS"/>
</dbReference>
<keyword evidence="4 6" id="KW-0067">ATP-binding</keyword>
<dbReference type="PANTHER" id="PTHR43776:SF7">
    <property type="entry name" value="D,D-DIPEPTIDE TRANSPORT ATP-BINDING PROTEIN DDPF-RELATED"/>
    <property type="match status" value="1"/>
</dbReference>
<dbReference type="SUPFAM" id="SSF52540">
    <property type="entry name" value="P-loop containing nucleoside triphosphate hydrolases"/>
    <property type="match status" value="1"/>
</dbReference>
<evidence type="ECO:0000313" key="7">
    <source>
        <dbReference type="Proteomes" id="UP000285317"/>
    </source>
</evidence>
<evidence type="ECO:0000256" key="4">
    <source>
        <dbReference type="ARBA" id="ARBA00022840"/>
    </source>
</evidence>
<dbReference type="CDD" id="cd03257">
    <property type="entry name" value="ABC_NikE_OppD_transporters"/>
    <property type="match status" value="1"/>
</dbReference>
<evidence type="ECO:0000256" key="3">
    <source>
        <dbReference type="ARBA" id="ARBA00022741"/>
    </source>
</evidence>
<dbReference type="InterPro" id="IPR003593">
    <property type="entry name" value="AAA+_ATPase"/>
</dbReference>
<gene>
    <name evidence="6" type="ORF">C1I64_17345</name>
</gene>
<dbReference type="GO" id="GO:0016887">
    <property type="term" value="F:ATP hydrolysis activity"/>
    <property type="evidence" value="ECO:0007669"/>
    <property type="project" value="InterPro"/>
</dbReference>
<proteinExistence type="inferred from homology"/>
<evidence type="ECO:0000313" key="6">
    <source>
        <dbReference type="EMBL" id="AZZ54398.1"/>
    </source>
</evidence>
<dbReference type="GO" id="GO:0005524">
    <property type="term" value="F:ATP binding"/>
    <property type="evidence" value="ECO:0007669"/>
    <property type="project" value="UniProtKB-KW"/>
</dbReference>
<dbReference type="InterPro" id="IPR003439">
    <property type="entry name" value="ABC_transporter-like_ATP-bd"/>
</dbReference>
<dbReference type="InterPro" id="IPR050319">
    <property type="entry name" value="ABC_transp_ATP-bind"/>
</dbReference>
<dbReference type="Proteomes" id="UP000285317">
    <property type="component" value="Chromosome"/>
</dbReference>
<dbReference type="GO" id="GO:0055085">
    <property type="term" value="P:transmembrane transport"/>
    <property type="evidence" value="ECO:0007669"/>
    <property type="project" value="UniProtKB-ARBA"/>
</dbReference>
<dbReference type="Pfam" id="PF00005">
    <property type="entry name" value="ABC_tran"/>
    <property type="match status" value="1"/>
</dbReference>
<dbReference type="EMBL" id="CP028137">
    <property type="protein sequence ID" value="AZZ54398.1"/>
    <property type="molecule type" value="Genomic_DNA"/>
</dbReference>
<organism evidence="6 7">
    <name type="scientific">Rathayibacter festucae DSM 15932</name>
    <dbReference type="NCBI Taxonomy" id="1328866"/>
    <lineage>
        <taxon>Bacteria</taxon>
        <taxon>Bacillati</taxon>
        <taxon>Actinomycetota</taxon>
        <taxon>Actinomycetes</taxon>
        <taxon>Micrococcales</taxon>
        <taxon>Microbacteriaceae</taxon>
        <taxon>Rathayibacter</taxon>
    </lineage>
</organism>
<sequence>MVDVRGLDVVFGHAKVLHGVDLRVERGRTVGVVGESGSGKSTLAKVLVGSVRAAAGTASVDGVDIVAANRSAMHAYRRRTQMIPQDPYSSLSPRRTIAQTLAEAIDPVRARVGRNEELIVAWLERVGLSADMRHRFPHEFSGGQRQRVAIARGLIIDPTFVIADEITSALDVSVQGQILDLLAGIKESLGLTMMFISHNLAVVQRVSDEVVVLYRGEVVEAGPVERIYADPQHWYTRRLLDADPGSPGFSLSGAASVPAKESA</sequence>
<comment type="similarity">
    <text evidence="1">Belongs to the ABC transporter superfamily.</text>
</comment>
<dbReference type="InterPro" id="IPR027417">
    <property type="entry name" value="P-loop_NTPase"/>
</dbReference>
<dbReference type="PROSITE" id="PS00211">
    <property type="entry name" value="ABC_TRANSPORTER_1"/>
    <property type="match status" value="1"/>
</dbReference>
<evidence type="ECO:0000259" key="5">
    <source>
        <dbReference type="PROSITE" id="PS50893"/>
    </source>
</evidence>
<dbReference type="SMART" id="SM00382">
    <property type="entry name" value="AAA"/>
    <property type="match status" value="1"/>
</dbReference>
<protein>
    <submittedName>
        <fullName evidence="6">ABC transporter ATP-binding protein</fullName>
    </submittedName>
</protein>
<dbReference type="AlphaFoldDB" id="A0A3Q9V0U0"/>
<keyword evidence="3" id="KW-0547">Nucleotide-binding</keyword>
<reference evidence="6 7" key="1">
    <citation type="submission" date="2018-03" db="EMBL/GenBank/DDBJ databases">
        <title>Bacteriophage NCPPB3778 and a type I-E CRISPR drive the evolution of the US Biological Select Agent, Rathayibacter toxicus.</title>
        <authorList>
            <person name="Davis E.W.II."/>
            <person name="Tabima J.F."/>
            <person name="Weisberg A.J."/>
            <person name="Dantas Lopes L."/>
            <person name="Wiseman M.S."/>
            <person name="Wiseman M.S."/>
            <person name="Pupko T."/>
            <person name="Belcher M.S."/>
            <person name="Sechler A.J."/>
            <person name="Tancos M.A."/>
            <person name="Schroeder B.K."/>
            <person name="Murray T.D."/>
            <person name="Luster D.G."/>
            <person name="Schneider W.L."/>
            <person name="Rogers E."/>
            <person name="Andreote F.D."/>
            <person name="Grunwald N.J."/>
            <person name="Putnam M.L."/>
            <person name="Chang J.H."/>
        </authorList>
    </citation>
    <scope>NUCLEOTIDE SEQUENCE [LARGE SCALE GENOMIC DNA]</scope>
    <source>
        <strain evidence="6 7">DSM 15932</strain>
    </source>
</reference>
<keyword evidence="2" id="KW-0813">Transport</keyword>
<evidence type="ECO:0000256" key="2">
    <source>
        <dbReference type="ARBA" id="ARBA00022448"/>
    </source>
</evidence>
<feature type="domain" description="ABC transporter" evidence="5">
    <location>
        <begin position="2"/>
        <end position="240"/>
    </location>
</feature>
<evidence type="ECO:0000256" key="1">
    <source>
        <dbReference type="ARBA" id="ARBA00005417"/>
    </source>
</evidence>
<accession>A0A3Q9V0U0</accession>
<dbReference type="KEGG" id="rfs:C1I64_17345"/>